<dbReference type="Proteomes" id="UP001054945">
    <property type="component" value="Unassembled WGS sequence"/>
</dbReference>
<reference evidence="1 2" key="1">
    <citation type="submission" date="2021-06" db="EMBL/GenBank/DDBJ databases">
        <title>Caerostris extrusa draft genome.</title>
        <authorList>
            <person name="Kono N."/>
            <person name="Arakawa K."/>
        </authorList>
    </citation>
    <scope>NUCLEOTIDE SEQUENCE [LARGE SCALE GENOMIC DNA]</scope>
</reference>
<sequence length="98" mass="11535">MCHPHLVECPPFGSFCFAKASPPSKRWESVFYRSALRKFPFAERKESAVIWTTNRNGHQISKQNKGSLRPRNVRRTYSLENGTRCTFRKIYTGMYFLK</sequence>
<accession>A0AAV4M5J8</accession>
<evidence type="ECO:0000313" key="1">
    <source>
        <dbReference type="EMBL" id="GIX67613.1"/>
    </source>
</evidence>
<evidence type="ECO:0000313" key="2">
    <source>
        <dbReference type="Proteomes" id="UP001054945"/>
    </source>
</evidence>
<comment type="caution">
    <text evidence="1">The sequence shown here is derived from an EMBL/GenBank/DDBJ whole genome shotgun (WGS) entry which is preliminary data.</text>
</comment>
<dbReference type="AlphaFoldDB" id="A0AAV4M5J8"/>
<organism evidence="1 2">
    <name type="scientific">Caerostris extrusa</name>
    <name type="common">Bark spider</name>
    <name type="synonym">Caerostris bankana</name>
    <dbReference type="NCBI Taxonomy" id="172846"/>
    <lineage>
        <taxon>Eukaryota</taxon>
        <taxon>Metazoa</taxon>
        <taxon>Ecdysozoa</taxon>
        <taxon>Arthropoda</taxon>
        <taxon>Chelicerata</taxon>
        <taxon>Arachnida</taxon>
        <taxon>Araneae</taxon>
        <taxon>Araneomorphae</taxon>
        <taxon>Entelegynae</taxon>
        <taxon>Araneoidea</taxon>
        <taxon>Araneidae</taxon>
        <taxon>Caerostris</taxon>
    </lineage>
</organism>
<dbReference type="EMBL" id="BPLR01001890">
    <property type="protein sequence ID" value="GIX67613.1"/>
    <property type="molecule type" value="Genomic_DNA"/>
</dbReference>
<name>A0AAV4M5J8_CAEEX</name>
<keyword evidence="2" id="KW-1185">Reference proteome</keyword>
<gene>
    <name evidence="1" type="ORF">CEXT_364361</name>
</gene>
<protein>
    <submittedName>
        <fullName evidence="1">Uncharacterized protein</fullName>
    </submittedName>
</protein>
<proteinExistence type="predicted"/>